<dbReference type="STRING" id="697581.TCARB_1367"/>
<feature type="transmembrane region" description="Helical" evidence="1">
    <location>
        <begin position="21"/>
        <end position="39"/>
    </location>
</feature>
<evidence type="ECO:0000313" key="3">
    <source>
        <dbReference type="Proteomes" id="UP000266720"/>
    </source>
</evidence>
<feature type="transmembrane region" description="Helical" evidence="1">
    <location>
        <begin position="45"/>
        <end position="64"/>
    </location>
</feature>
<feature type="transmembrane region" description="Helical" evidence="1">
    <location>
        <begin position="98"/>
        <end position="117"/>
    </location>
</feature>
<evidence type="ECO:0000256" key="1">
    <source>
        <dbReference type="SAM" id="Phobius"/>
    </source>
</evidence>
<organism evidence="2 3">
    <name type="scientific">Thermofilum adornatum 1505</name>
    <dbReference type="NCBI Taxonomy" id="697581"/>
    <lineage>
        <taxon>Archaea</taxon>
        <taxon>Thermoproteota</taxon>
        <taxon>Thermoprotei</taxon>
        <taxon>Thermofilales</taxon>
        <taxon>Thermofilaceae</taxon>
        <taxon>Thermofilum</taxon>
    </lineage>
</organism>
<keyword evidence="1" id="KW-1133">Transmembrane helix</keyword>
<dbReference type="KEGG" id="tcb:TCARB_1367"/>
<proteinExistence type="predicted"/>
<keyword evidence="1" id="KW-0812">Transmembrane</keyword>
<dbReference type="RefSeq" id="WP_052887055.1">
    <property type="nucleotide sequence ID" value="NZ_CP007493.1"/>
</dbReference>
<protein>
    <submittedName>
        <fullName evidence="2">Uncharacterized protein</fullName>
    </submittedName>
</protein>
<sequence length="134" mass="15015">MMTFEGFSDILDTTIILAEKSINLLIICYIIFSPFIFLGNTTLAILPPVIASLFFGASSLYYVAEIVLDDSSKTNGKIAGFIPLFASVSFLLNLVMNYAWVIITIYTIICLTMILLLKTYSDKREFLVLMAYPK</sequence>
<keyword evidence="1" id="KW-0472">Membrane</keyword>
<dbReference type="GeneID" id="25406773"/>
<evidence type="ECO:0000313" key="2">
    <source>
        <dbReference type="EMBL" id="AJB42413.1"/>
    </source>
</evidence>
<dbReference type="EMBL" id="CP007493">
    <property type="protein sequence ID" value="AJB42413.1"/>
    <property type="molecule type" value="Genomic_DNA"/>
</dbReference>
<name>A0A3G1A824_9CREN</name>
<gene>
    <name evidence="2" type="ORF">TCARB_1367</name>
</gene>
<reference evidence="3" key="1">
    <citation type="book" date="2010" name="EXTREMOPHILES" publisher="0:0-0">
        <title>Complete genome sequences of ten hyperthermophilic archaea reveal their metabolic capabilities and possible ecological roles.</title>
        <editorList>
            <person name="?"/>
        </editorList>
        <authorList>
            <person name="Ravin N.V."/>
            <person name="Mardanov A.V."/>
            <person name="Bonch-Osmolovskaya E.A."/>
            <person name="Skryabin K.G."/>
        </authorList>
    </citation>
    <scope>NUCLEOTIDE SEQUENCE [LARGE SCALE GENOMIC DNA]</scope>
    <source>
        <strain evidence="3">1505</strain>
    </source>
</reference>
<dbReference type="Proteomes" id="UP000266720">
    <property type="component" value="Chromosome"/>
</dbReference>
<dbReference type="AlphaFoldDB" id="A0A3G1A824"/>
<accession>A0A3G1A824</accession>